<feature type="region of interest" description="Disordered" evidence="1">
    <location>
        <begin position="1"/>
        <end position="27"/>
    </location>
</feature>
<protein>
    <submittedName>
        <fullName evidence="2">Uncharacterized protein</fullName>
    </submittedName>
</protein>
<accession>A0A232FDJ1</accession>
<dbReference type="Proteomes" id="UP000215335">
    <property type="component" value="Unassembled WGS sequence"/>
</dbReference>
<evidence type="ECO:0000313" key="2">
    <source>
        <dbReference type="EMBL" id="OXU28417.1"/>
    </source>
</evidence>
<keyword evidence="3" id="KW-1185">Reference proteome</keyword>
<organism evidence="2 3">
    <name type="scientific">Trichomalopsis sarcophagae</name>
    <dbReference type="NCBI Taxonomy" id="543379"/>
    <lineage>
        <taxon>Eukaryota</taxon>
        <taxon>Metazoa</taxon>
        <taxon>Ecdysozoa</taxon>
        <taxon>Arthropoda</taxon>
        <taxon>Hexapoda</taxon>
        <taxon>Insecta</taxon>
        <taxon>Pterygota</taxon>
        <taxon>Neoptera</taxon>
        <taxon>Endopterygota</taxon>
        <taxon>Hymenoptera</taxon>
        <taxon>Apocrita</taxon>
        <taxon>Proctotrupomorpha</taxon>
        <taxon>Chalcidoidea</taxon>
        <taxon>Pteromalidae</taxon>
        <taxon>Pteromalinae</taxon>
        <taxon>Trichomalopsis</taxon>
    </lineage>
</organism>
<sequence length="57" mass="6450">MDKNKEVPPEEVSLNIHSPDSKTKDQENPLDNLLVILQQNAGTVLPFTCWQRLCSQS</sequence>
<gene>
    <name evidence="2" type="ORF">TSAR_011337</name>
</gene>
<dbReference type="AlphaFoldDB" id="A0A232FDJ1"/>
<comment type="caution">
    <text evidence="2">The sequence shown here is derived from an EMBL/GenBank/DDBJ whole genome shotgun (WGS) entry which is preliminary data.</text>
</comment>
<name>A0A232FDJ1_9HYME</name>
<dbReference type="EMBL" id="NNAY01000434">
    <property type="protein sequence ID" value="OXU28417.1"/>
    <property type="molecule type" value="Genomic_DNA"/>
</dbReference>
<proteinExistence type="predicted"/>
<reference evidence="2 3" key="1">
    <citation type="journal article" date="2017" name="Curr. Biol.">
        <title>The Evolution of Venom by Co-option of Single-Copy Genes.</title>
        <authorList>
            <person name="Martinson E.O."/>
            <person name="Mrinalini"/>
            <person name="Kelkar Y.D."/>
            <person name="Chang C.H."/>
            <person name="Werren J.H."/>
        </authorList>
    </citation>
    <scope>NUCLEOTIDE SEQUENCE [LARGE SCALE GENOMIC DNA]</scope>
    <source>
        <strain evidence="2 3">Alberta</strain>
        <tissue evidence="2">Whole body</tissue>
    </source>
</reference>
<evidence type="ECO:0000313" key="3">
    <source>
        <dbReference type="Proteomes" id="UP000215335"/>
    </source>
</evidence>
<evidence type="ECO:0000256" key="1">
    <source>
        <dbReference type="SAM" id="MobiDB-lite"/>
    </source>
</evidence>